<accession>A0A3S3NE53</accession>
<dbReference type="PANTHER" id="PTHR47937">
    <property type="entry name" value="PLASTID TRANSCRIPTIONALLY ACTIVE CHROMOSOME 2-LIKE PROTEIN"/>
    <property type="match status" value="1"/>
</dbReference>
<sequence length="410" mass="45654">MSMLSSSSSSRRHLLLHLRLLSSSATPLPVLQGISISQAKARLRSDQDPDKALAIISSVSDRLTDPVSSRYVLDLAVRRLAKSGRFSDIKTLIESQKSNPNFTQEPLISTLIIAYGRAGLPSGAIHTFRDMDRLGTPRSVVSFNALLTAWCEAKKFNQVPKLFAQTAKDYGIVPDKVSYGILIKSLCQLGRLEKAISILNEMGEKGIGVTTPAYTTILDSFYKKRKVEDAERIWNEMHEKGCLPDVAAYNVKIMHAALHEKPEQVLKLIDEMASSGLKPDTISYNFLMTCYCKDGRMDDAMKVYLGLQEKGCKPNVATFRTLVHYLCENGDFDAGLEVFKASALKRKVPDFGTTKSLLEGLVKTSNLKEAEKLIEYVKKRFPERYLNAWKKVEMELGFTDEGKGSAQEPA</sequence>
<dbReference type="Pfam" id="PF01535">
    <property type="entry name" value="PPR"/>
    <property type="match status" value="1"/>
</dbReference>
<feature type="repeat" description="PPR" evidence="2">
    <location>
        <begin position="139"/>
        <end position="174"/>
    </location>
</feature>
<evidence type="ECO:0000313" key="3">
    <source>
        <dbReference type="EMBL" id="RWR90444.1"/>
    </source>
</evidence>
<organism evidence="3 4">
    <name type="scientific">Cinnamomum micranthum f. kanehirae</name>
    <dbReference type="NCBI Taxonomy" id="337451"/>
    <lineage>
        <taxon>Eukaryota</taxon>
        <taxon>Viridiplantae</taxon>
        <taxon>Streptophyta</taxon>
        <taxon>Embryophyta</taxon>
        <taxon>Tracheophyta</taxon>
        <taxon>Spermatophyta</taxon>
        <taxon>Magnoliopsida</taxon>
        <taxon>Magnoliidae</taxon>
        <taxon>Laurales</taxon>
        <taxon>Lauraceae</taxon>
        <taxon>Cinnamomum</taxon>
    </lineage>
</organism>
<dbReference type="AlphaFoldDB" id="A0A3S3NE53"/>
<comment type="caution">
    <text evidence="3">The sequence shown here is derived from an EMBL/GenBank/DDBJ whole genome shotgun (WGS) entry which is preliminary data.</text>
</comment>
<dbReference type="InterPro" id="IPR052308">
    <property type="entry name" value="PPR_domain-containing"/>
</dbReference>
<dbReference type="Pfam" id="PF13041">
    <property type="entry name" value="PPR_2"/>
    <property type="match status" value="2"/>
</dbReference>
<gene>
    <name evidence="3" type="ORF">CKAN_01954000</name>
</gene>
<keyword evidence="1" id="KW-0677">Repeat</keyword>
<feature type="repeat" description="PPR" evidence="2">
    <location>
        <begin position="245"/>
        <end position="279"/>
    </location>
</feature>
<protein>
    <submittedName>
        <fullName evidence="3">Pentatricopeptide repeat-containing protein, mitochondrial-like protein</fullName>
    </submittedName>
</protein>
<evidence type="ECO:0000313" key="4">
    <source>
        <dbReference type="Proteomes" id="UP000283530"/>
    </source>
</evidence>
<dbReference type="Gene3D" id="1.25.40.10">
    <property type="entry name" value="Tetratricopeptide repeat domain"/>
    <property type="match status" value="2"/>
</dbReference>
<reference evidence="3 4" key="1">
    <citation type="journal article" date="2019" name="Nat. Plants">
        <title>Stout camphor tree genome fills gaps in understanding of flowering plant genome evolution.</title>
        <authorList>
            <person name="Chaw S.M."/>
            <person name="Liu Y.C."/>
            <person name="Wu Y.W."/>
            <person name="Wang H.Y."/>
            <person name="Lin C.I."/>
            <person name="Wu C.S."/>
            <person name="Ke H.M."/>
            <person name="Chang L.Y."/>
            <person name="Hsu C.Y."/>
            <person name="Yang H.T."/>
            <person name="Sudianto E."/>
            <person name="Hsu M.H."/>
            <person name="Wu K.P."/>
            <person name="Wang L.N."/>
            <person name="Leebens-Mack J.H."/>
            <person name="Tsai I.J."/>
        </authorList>
    </citation>
    <scope>NUCLEOTIDE SEQUENCE [LARGE SCALE GENOMIC DNA]</scope>
    <source>
        <strain evidence="4">cv. Chaw 1501</strain>
        <tissue evidence="3">Young leaves</tissue>
    </source>
</reference>
<keyword evidence="4" id="KW-1185">Reference proteome</keyword>
<dbReference type="PROSITE" id="PS51375">
    <property type="entry name" value="PPR"/>
    <property type="match status" value="6"/>
</dbReference>
<dbReference type="InterPro" id="IPR011990">
    <property type="entry name" value="TPR-like_helical_dom_sf"/>
</dbReference>
<feature type="repeat" description="PPR" evidence="2">
    <location>
        <begin position="315"/>
        <end position="349"/>
    </location>
</feature>
<dbReference type="EMBL" id="QPKB01000008">
    <property type="protein sequence ID" value="RWR90444.1"/>
    <property type="molecule type" value="Genomic_DNA"/>
</dbReference>
<feature type="repeat" description="PPR" evidence="2">
    <location>
        <begin position="280"/>
        <end position="314"/>
    </location>
</feature>
<dbReference type="InterPro" id="IPR002885">
    <property type="entry name" value="PPR_rpt"/>
</dbReference>
<evidence type="ECO:0000256" key="1">
    <source>
        <dbReference type="ARBA" id="ARBA00022737"/>
    </source>
</evidence>
<feature type="repeat" description="PPR" evidence="2">
    <location>
        <begin position="210"/>
        <end position="244"/>
    </location>
</feature>
<dbReference type="SUPFAM" id="SSF81901">
    <property type="entry name" value="HCP-like"/>
    <property type="match status" value="1"/>
</dbReference>
<dbReference type="STRING" id="337451.A0A3S3NE53"/>
<name>A0A3S3NE53_9MAGN</name>
<dbReference type="OrthoDB" id="185373at2759"/>
<evidence type="ECO:0000256" key="2">
    <source>
        <dbReference type="PROSITE-ProRule" id="PRU00708"/>
    </source>
</evidence>
<dbReference type="Proteomes" id="UP000283530">
    <property type="component" value="Unassembled WGS sequence"/>
</dbReference>
<proteinExistence type="predicted"/>
<feature type="repeat" description="PPR" evidence="2">
    <location>
        <begin position="175"/>
        <end position="209"/>
    </location>
</feature>
<dbReference type="NCBIfam" id="TIGR00756">
    <property type="entry name" value="PPR"/>
    <property type="match status" value="4"/>
</dbReference>
<dbReference type="PANTHER" id="PTHR47937:SF6">
    <property type="entry name" value="PENTACOTRIPEPTIDE-REPEAT REGION OF PRORP DOMAIN-CONTAINING PROTEIN"/>
    <property type="match status" value="1"/>
</dbReference>
<dbReference type="Pfam" id="PF12854">
    <property type="entry name" value="PPR_1"/>
    <property type="match status" value="1"/>
</dbReference>